<dbReference type="PROSITE" id="PS00211">
    <property type="entry name" value="ABC_TRANSPORTER_1"/>
    <property type="match status" value="1"/>
</dbReference>
<dbReference type="InterPro" id="IPR003593">
    <property type="entry name" value="AAA+_ATPase"/>
</dbReference>
<evidence type="ECO:0000256" key="6">
    <source>
        <dbReference type="ARBA" id="ARBA00022741"/>
    </source>
</evidence>
<dbReference type="Gene3D" id="3.40.50.300">
    <property type="entry name" value="P-loop containing nucleotide triphosphate hydrolases"/>
    <property type="match status" value="1"/>
</dbReference>
<keyword evidence="7 12" id="KW-0067">ATP-binding</keyword>
<dbReference type="GO" id="GO:0005524">
    <property type="term" value="F:ATP binding"/>
    <property type="evidence" value="ECO:0007669"/>
    <property type="project" value="UniProtKB-KW"/>
</dbReference>
<dbReference type="GO" id="GO:0006826">
    <property type="term" value="P:iron ion transport"/>
    <property type="evidence" value="ECO:0007669"/>
    <property type="project" value="UniProtKB-KW"/>
</dbReference>
<comment type="subcellular location">
    <subcellularLocation>
        <location evidence="1">Cell membrane</location>
        <topology evidence="1">Peripheral membrane protein</topology>
    </subcellularLocation>
</comment>
<evidence type="ECO:0000256" key="5">
    <source>
        <dbReference type="ARBA" id="ARBA00022496"/>
    </source>
</evidence>
<dbReference type="InterPro" id="IPR027417">
    <property type="entry name" value="P-loop_NTPase"/>
</dbReference>
<dbReference type="SUPFAM" id="SSF52540">
    <property type="entry name" value="P-loop containing nucleoside triphosphate hydrolases"/>
    <property type="match status" value="1"/>
</dbReference>
<evidence type="ECO:0000256" key="1">
    <source>
        <dbReference type="ARBA" id="ARBA00004202"/>
    </source>
</evidence>
<dbReference type="GO" id="GO:0005886">
    <property type="term" value="C:plasma membrane"/>
    <property type="evidence" value="ECO:0007669"/>
    <property type="project" value="UniProtKB-SubCell"/>
</dbReference>
<dbReference type="InterPro" id="IPR017871">
    <property type="entry name" value="ABC_transporter-like_CS"/>
</dbReference>
<keyword evidence="5" id="KW-0410">Iron transport</keyword>
<dbReference type="RefSeq" id="WP_101267188.1">
    <property type="nucleotide sequence ID" value="NZ_NWTK01000007.1"/>
</dbReference>
<sequence>MPSLESRAVTLGYENNIIIRDLDLAIPKGKITVLVGANGCGKSTLLRALARLLKPLDGEIFLGDSPIARMAGSDIAKKLSILPQGPDAPEELTVYQLIRQGRYPYQKWLRGWSAEDEAMVEQAMQATGLSDLRHRPLQKLSGGQRQRAWIALTLAQNTDIILLDEPTTYLDMSHQVDILELLHSQNRKAGKTIVMVLHDLYLASRYADHLITLRDGKIFAQGTPQDIVTTALVRAVFDLECQIFQDPLTGTPICIPLGHTQNARPEHNVQDGQDTAHDAP</sequence>
<dbReference type="AlphaFoldDB" id="A0A2N3KTS1"/>
<organism evidence="12 13">
    <name type="scientific">Thalassospira marina</name>
    <dbReference type="NCBI Taxonomy" id="2048283"/>
    <lineage>
        <taxon>Bacteria</taxon>
        <taxon>Pseudomonadati</taxon>
        <taxon>Pseudomonadota</taxon>
        <taxon>Alphaproteobacteria</taxon>
        <taxon>Rhodospirillales</taxon>
        <taxon>Thalassospiraceae</taxon>
        <taxon>Thalassospira</taxon>
    </lineage>
</organism>
<dbReference type="OrthoDB" id="9810077at2"/>
<dbReference type="CDD" id="cd03214">
    <property type="entry name" value="ABC_Iron-Siderophores_B12_Hemin"/>
    <property type="match status" value="1"/>
</dbReference>
<evidence type="ECO:0000313" key="13">
    <source>
        <dbReference type="Proteomes" id="UP000233597"/>
    </source>
</evidence>
<dbReference type="SMART" id="SM00382">
    <property type="entry name" value="AAA"/>
    <property type="match status" value="1"/>
</dbReference>
<dbReference type="PANTHER" id="PTHR42771:SF2">
    <property type="entry name" value="IRON(3+)-HYDROXAMATE IMPORT ATP-BINDING PROTEIN FHUC"/>
    <property type="match status" value="1"/>
</dbReference>
<dbReference type="GO" id="GO:0016887">
    <property type="term" value="F:ATP hydrolysis activity"/>
    <property type="evidence" value="ECO:0007669"/>
    <property type="project" value="InterPro"/>
</dbReference>
<comment type="similarity">
    <text evidence="2">Belongs to the ABC transporter superfamily.</text>
</comment>
<evidence type="ECO:0000256" key="4">
    <source>
        <dbReference type="ARBA" id="ARBA00022475"/>
    </source>
</evidence>
<evidence type="ECO:0000259" key="11">
    <source>
        <dbReference type="PROSITE" id="PS50893"/>
    </source>
</evidence>
<protein>
    <submittedName>
        <fullName evidence="12">Cobalamin/Fe(3+)-siderophore ABC transporter ATP-binding protein</fullName>
    </submittedName>
</protein>
<keyword evidence="6" id="KW-0547">Nucleotide-binding</keyword>
<keyword evidence="3" id="KW-0813">Transport</keyword>
<keyword evidence="4" id="KW-1003">Cell membrane</keyword>
<dbReference type="Proteomes" id="UP000233597">
    <property type="component" value="Unassembled WGS sequence"/>
</dbReference>
<dbReference type="PROSITE" id="PS50893">
    <property type="entry name" value="ABC_TRANSPORTER_2"/>
    <property type="match status" value="1"/>
</dbReference>
<dbReference type="InterPro" id="IPR051535">
    <property type="entry name" value="Siderophore_ABC-ATPase"/>
</dbReference>
<feature type="domain" description="ABC transporter" evidence="11">
    <location>
        <begin position="4"/>
        <end position="240"/>
    </location>
</feature>
<evidence type="ECO:0000256" key="9">
    <source>
        <dbReference type="ARBA" id="ARBA00023065"/>
    </source>
</evidence>
<dbReference type="Pfam" id="PF00005">
    <property type="entry name" value="ABC_tran"/>
    <property type="match status" value="1"/>
</dbReference>
<dbReference type="InterPro" id="IPR003439">
    <property type="entry name" value="ABC_transporter-like_ATP-bd"/>
</dbReference>
<comment type="caution">
    <text evidence="12">The sequence shown here is derived from an EMBL/GenBank/DDBJ whole genome shotgun (WGS) entry which is preliminary data.</text>
</comment>
<evidence type="ECO:0000256" key="2">
    <source>
        <dbReference type="ARBA" id="ARBA00005417"/>
    </source>
</evidence>
<reference evidence="12 13" key="1">
    <citation type="submission" date="2017-09" db="EMBL/GenBank/DDBJ databases">
        <title>Biodiversity and function of Thalassospira species in the particle-attached aromatic-hydrocarbon-degrading consortia from the surface seawater of the South China Sea.</title>
        <authorList>
            <person name="Dong C."/>
            <person name="Liu R."/>
            <person name="Shao Z."/>
        </authorList>
    </citation>
    <scope>NUCLEOTIDE SEQUENCE [LARGE SCALE GENOMIC DNA]</scope>
    <source>
        <strain evidence="12 13">CSC1P2</strain>
    </source>
</reference>
<dbReference type="PANTHER" id="PTHR42771">
    <property type="entry name" value="IRON(3+)-HYDROXAMATE IMPORT ATP-BINDING PROTEIN FHUC"/>
    <property type="match status" value="1"/>
</dbReference>
<keyword evidence="9" id="KW-0406">Ion transport</keyword>
<proteinExistence type="inferred from homology"/>
<evidence type="ECO:0000256" key="10">
    <source>
        <dbReference type="ARBA" id="ARBA00023136"/>
    </source>
</evidence>
<evidence type="ECO:0000256" key="7">
    <source>
        <dbReference type="ARBA" id="ARBA00022840"/>
    </source>
</evidence>
<gene>
    <name evidence="12" type="ORF">COO20_11980</name>
</gene>
<name>A0A2N3KTS1_9PROT</name>
<dbReference type="EMBL" id="NWTK01000007">
    <property type="protein sequence ID" value="PKR53941.1"/>
    <property type="molecule type" value="Genomic_DNA"/>
</dbReference>
<keyword evidence="8" id="KW-0408">Iron</keyword>
<evidence type="ECO:0000313" key="12">
    <source>
        <dbReference type="EMBL" id="PKR53941.1"/>
    </source>
</evidence>
<accession>A0A2N3KTS1</accession>
<dbReference type="FunFam" id="3.40.50.300:FF:000134">
    <property type="entry name" value="Iron-enterobactin ABC transporter ATP-binding protein"/>
    <property type="match status" value="1"/>
</dbReference>
<evidence type="ECO:0000256" key="3">
    <source>
        <dbReference type="ARBA" id="ARBA00022448"/>
    </source>
</evidence>
<keyword evidence="10" id="KW-0472">Membrane</keyword>
<evidence type="ECO:0000256" key="8">
    <source>
        <dbReference type="ARBA" id="ARBA00023004"/>
    </source>
</evidence>